<keyword evidence="1" id="KW-0472">Membrane</keyword>
<keyword evidence="3" id="KW-1185">Reference proteome</keyword>
<reference evidence="2 3" key="1">
    <citation type="submission" date="2024-08" db="EMBL/GenBank/DDBJ databases">
        <authorList>
            <person name="Cucini C."/>
            <person name="Frati F."/>
        </authorList>
    </citation>
    <scope>NUCLEOTIDE SEQUENCE [LARGE SCALE GENOMIC DNA]</scope>
</reference>
<evidence type="ECO:0008006" key="4">
    <source>
        <dbReference type="Google" id="ProtNLM"/>
    </source>
</evidence>
<feature type="transmembrane region" description="Helical" evidence="1">
    <location>
        <begin position="318"/>
        <end position="341"/>
    </location>
</feature>
<proteinExistence type="predicted"/>
<evidence type="ECO:0000313" key="2">
    <source>
        <dbReference type="EMBL" id="CAL8129294.1"/>
    </source>
</evidence>
<sequence length="412" mass="48000">MRRLYDNFSSYNFQLDFTILKMGLSKGALTVFFRLQSLFELPFYMNIGPYGELVLIRNPQFENSRFQKYYWYFAKYGVSFIIFMISTWRLRFLLKRLKLGSKSEFRLQTVEELGIHMFFIATVITAICCYRMVEKFKDELCFVATEVFQTSYFRRKPIKARNIKREAEAGEVIFMHILSSTFMTIPCMVSSLSFFRPYDFIQLSLTRIFSLEKYPLNLKIISAIIYFIIGLHNSILSIHLGMVIIMTVESATSLSFKLFGYSHSWLGFRRCLQIYKRLKILFNVGNVVAKEFILVCTLMTIFGSIGGLYIIIKLWDEIPLLIYAACCILAPVLVAILFIMVKLASVPHRNGVMFRRFWTGFVKDNEGRRELKGCQPIGLALQPVLKYMTEDKALTISDFILNYLGTLLIMTK</sequence>
<gene>
    <name evidence="2" type="ORF">ODALV1_LOCUS23055</name>
</gene>
<feature type="transmembrane region" description="Helical" evidence="1">
    <location>
        <begin position="173"/>
        <end position="195"/>
    </location>
</feature>
<feature type="transmembrane region" description="Helical" evidence="1">
    <location>
        <begin position="113"/>
        <end position="133"/>
    </location>
</feature>
<comment type="caution">
    <text evidence="2">The sequence shown here is derived from an EMBL/GenBank/DDBJ whole genome shotgun (WGS) entry which is preliminary data.</text>
</comment>
<evidence type="ECO:0000256" key="1">
    <source>
        <dbReference type="SAM" id="Phobius"/>
    </source>
</evidence>
<name>A0ABP1RJY7_9HEXA</name>
<evidence type="ECO:0000313" key="3">
    <source>
        <dbReference type="Proteomes" id="UP001642540"/>
    </source>
</evidence>
<keyword evidence="1" id="KW-1133">Transmembrane helix</keyword>
<feature type="transmembrane region" description="Helical" evidence="1">
    <location>
        <begin position="280"/>
        <end position="312"/>
    </location>
</feature>
<feature type="transmembrane region" description="Helical" evidence="1">
    <location>
        <begin position="69"/>
        <end position="92"/>
    </location>
</feature>
<protein>
    <recommendedName>
        <fullName evidence="4">Odorant receptor</fullName>
    </recommendedName>
</protein>
<feature type="transmembrane region" description="Helical" evidence="1">
    <location>
        <begin position="216"/>
        <end position="232"/>
    </location>
</feature>
<organism evidence="2 3">
    <name type="scientific">Orchesella dallaii</name>
    <dbReference type="NCBI Taxonomy" id="48710"/>
    <lineage>
        <taxon>Eukaryota</taxon>
        <taxon>Metazoa</taxon>
        <taxon>Ecdysozoa</taxon>
        <taxon>Arthropoda</taxon>
        <taxon>Hexapoda</taxon>
        <taxon>Collembola</taxon>
        <taxon>Entomobryomorpha</taxon>
        <taxon>Entomobryoidea</taxon>
        <taxon>Orchesellidae</taxon>
        <taxon>Orchesellinae</taxon>
        <taxon>Orchesella</taxon>
    </lineage>
</organism>
<accession>A0ABP1RJY7</accession>
<keyword evidence="1" id="KW-0812">Transmembrane</keyword>
<dbReference type="EMBL" id="CAXLJM020000076">
    <property type="protein sequence ID" value="CAL8129294.1"/>
    <property type="molecule type" value="Genomic_DNA"/>
</dbReference>
<dbReference type="Proteomes" id="UP001642540">
    <property type="component" value="Unassembled WGS sequence"/>
</dbReference>